<evidence type="ECO:0000256" key="2">
    <source>
        <dbReference type="ARBA" id="ARBA00010752"/>
    </source>
</evidence>
<dbReference type="Gene3D" id="3.10.150.10">
    <property type="entry name" value="DNA Polymerase III, subunit A, domain 2"/>
    <property type="match status" value="1"/>
</dbReference>
<protein>
    <recommendedName>
        <fullName evidence="3 10">Beta sliding clamp</fullName>
    </recommendedName>
</protein>
<dbReference type="EMBL" id="CABVLI010000042">
    <property type="protein sequence ID" value="VVT20426.1"/>
    <property type="molecule type" value="Genomic_DNA"/>
</dbReference>
<accession>A0A5E7ZN44</accession>
<keyword evidence="6 10" id="KW-0548">Nucleotidyltransferase</keyword>
<dbReference type="GO" id="GO:0009360">
    <property type="term" value="C:DNA polymerase III complex"/>
    <property type="evidence" value="ECO:0007669"/>
    <property type="project" value="InterPro"/>
</dbReference>
<evidence type="ECO:0000256" key="7">
    <source>
        <dbReference type="ARBA" id="ARBA00022705"/>
    </source>
</evidence>
<keyword evidence="4 10" id="KW-0963">Cytoplasm</keyword>
<dbReference type="CDD" id="cd00140">
    <property type="entry name" value="beta_clamp"/>
    <property type="match status" value="1"/>
</dbReference>
<evidence type="ECO:0000259" key="13">
    <source>
        <dbReference type="Pfam" id="PF02768"/>
    </source>
</evidence>
<dbReference type="GO" id="GO:0003887">
    <property type="term" value="F:DNA-directed DNA polymerase activity"/>
    <property type="evidence" value="ECO:0007669"/>
    <property type="project" value="UniProtKB-UniRule"/>
</dbReference>
<proteinExistence type="inferred from homology"/>
<dbReference type="AlphaFoldDB" id="A0A5E7ZN44"/>
<evidence type="ECO:0000256" key="1">
    <source>
        <dbReference type="ARBA" id="ARBA00004496"/>
    </source>
</evidence>
<dbReference type="InterPro" id="IPR022634">
    <property type="entry name" value="DNA_polIII_beta_N"/>
</dbReference>
<dbReference type="Pfam" id="PF00712">
    <property type="entry name" value="DNA_pol3_beta"/>
    <property type="match status" value="1"/>
</dbReference>
<feature type="domain" description="DNA polymerase III beta sliding clamp central" evidence="12">
    <location>
        <begin position="128"/>
        <end position="242"/>
    </location>
</feature>
<reference evidence="14 15" key="1">
    <citation type="submission" date="2019-09" db="EMBL/GenBank/DDBJ databases">
        <authorList>
            <person name="Dittami M. S."/>
        </authorList>
    </citation>
    <scope>NUCLEOTIDE SEQUENCE [LARGE SCALE GENOMIC DNA]</scope>
    <source>
        <strain evidence="14">SPHINGO391</strain>
    </source>
</reference>
<dbReference type="RefSeq" id="WP_151991244.1">
    <property type="nucleotide sequence ID" value="NZ_LR701528.1"/>
</dbReference>
<keyword evidence="5 10" id="KW-0808">Transferase</keyword>
<dbReference type="SMART" id="SM00480">
    <property type="entry name" value="POL3Bc"/>
    <property type="match status" value="1"/>
</dbReference>
<comment type="subunit">
    <text evidence="10">Forms a ring-shaped head-to-tail homodimer around DNA.</text>
</comment>
<evidence type="ECO:0000313" key="14">
    <source>
        <dbReference type="EMBL" id="VVT20426.1"/>
    </source>
</evidence>
<evidence type="ECO:0000259" key="11">
    <source>
        <dbReference type="Pfam" id="PF00712"/>
    </source>
</evidence>
<evidence type="ECO:0000256" key="3">
    <source>
        <dbReference type="ARBA" id="ARBA00021035"/>
    </source>
</evidence>
<dbReference type="Pfam" id="PF02768">
    <property type="entry name" value="DNA_pol3_beta_3"/>
    <property type="match status" value="1"/>
</dbReference>
<dbReference type="InterPro" id="IPR001001">
    <property type="entry name" value="DNA_polIII_beta"/>
</dbReference>
<dbReference type="InterPro" id="IPR046938">
    <property type="entry name" value="DNA_clamp_sf"/>
</dbReference>
<dbReference type="GO" id="GO:0005737">
    <property type="term" value="C:cytoplasm"/>
    <property type="evidence" value="ECO:0007669"/>
    <property type="project" value="UniProtKB-SubCell"/>
</dbReference>
<dbReference type="PANTHER" id="PTHR30478">
    <property type="entry name" value="DNA POLYMERASE III SUBUNIT BETA"/>
    <property type="match status" value="1"/>
</dbReference>
<dbReference type="NCBIfam" id="TIGR00663">
    <property type="entry name" value="dnan"/>
    <property type="match status" value="1"/>
</dbReference>
<comment type="function">
    <text evidence="10">Confers DNA tethering and processivity to DNA polymerases and other proteins. Acts as a clamp, forming a ring around DNA (a reaction catalyzed by the clamp-loading complex) which diffuses in an ATP-independent manner freely and bidirectionally along dsDNA. Initially characterized for its ability to contact the catalytic subunit of DNA polymerase III (Pol III), a complex, multichain enzyme responsible for most of the replicative synthesis in bacteria; Pol III exhibits 3'-5' exonuclease proofreading activity. The beta chain is required for initiation of replication as well as for processivity of DNA replication.</text>
</comment>
<keyword evidence="7 10" id="KW-0235">DNA replication</keyword>
<dbReference type="SUPFAM" id="SSF55979">
    <property type="entry name" value="DNA clamp"/>
    <property type="match status" value="3"/>
</dbReference>
<dbReference type="GO" id="GO:0003677">
    <property type="term" value="F:DNA binding"/>
    <property type="evidence" value="ECO:0007669"/>
    <property type="project" value="UniProtKB-UniRule"/>
</dbReference>
<dbReference type="PANTHER" id="PTHR30478:SF0">
    <property type="entry name" value="BETA SLIDING CLAMP"/>
    <property type="match status" value="1"/>
</dbReference>
<dbReference type="InterPro" id="IPR022635">
    <property type="entry name" value="DNA_polIII_beta_C"/>
</dbReference>
<feature type="domain" description="DNA polymerase III beta sliding clamp N-terminal" evidence="11">
    <location>
        <begin position="1"/>
        <end position="116"/>
    </location>
</feature>
<evidence type="ECO:0000259" key="12">
    <source>
        <dbReference type="Pfam" id="PF02767"/>
    </source>
</evidence>
<feature type="domain" description="DNA polymerase III beta sliding clamp C-terminal" evidence="13">
    <location>
        <begin position="245"/>
        <end position="372"/>
    </location>
</feature>
<evidence type="ECO:0000256" key="10">
    <source>
        <dbReference type="PIRNR" id="PIRNR000804"/>
    </source>
</evidence>
<evidence type="ECO:0000256" key="4">
    <source>
        <dbReference type="ARBA" id="ARBA00022490"/>
    </source>
</evidence>
<dbReference type="Pfam" id="PF02767">
    <property type="entry name" value="DNA_pol3_beta_2"/>
    <property type="match status" value="1"/>
</dbReference>
<dbReference type="GO" id="GO:0006271">
    <property type="term" value="P:DNA strand elongation involved in DNA replication"/>
    <property type="evidence" value="ECO:0007669"/>
    <property type="project" value="TreeGrafter"/>
</dbReference>
<name>A0A5E7ZN44_9SPHN</name>
<evidence type="ECO:0000313" key="15">
    <source>
        <dbReference type="Proteomes" id="UP000326857"/>
    </source>
</evidence>
<keyword evidence="8 10" id="KW-0239">DNA-directed DNA polymerase</keyword>
<dbReference type="PIRSF" id="PIRSF000804">
    <property type="entry name" value="DNA_pol_III_b"/>
    <property type="match status" value="1"/>
</dbReference>
<evidence type="ECO:0000256" key="9">
    <source>
        <dbReference type="ARBA" id="ARBA00023125"/>
    </source>
</evidence>
<dbReference type="InterPro" id="IPR022637">
    <property type="entry name" value="DNA_polIII_beta_cen"/>
</dbReference>
<sequence>MKVEIERDALLGALEQVAGVVERRNTIPVLSNLLLVVDGGTLSVTGTDLDIEATASAVAAGELRTTVPAEKILAAVKSFKSGKLTISTVDGRQAVTVKQGRGVRTLSTLPAEDFPKRPALGKAVSFSIPCASLARIFAKCTVAQSSDETRYYLMGVFLHTTDTKLRGAATDGHRLIRVEADLPDGAGDMADIIVPKKAVAQVLQMIGKSTGDIAVQTNGTAIAFQKGDGTIISKLIEGTYPDYSRVIPEIAQNKISIVRDILIAASSAVTSVVNAEGDKSKVRAVAIDMGADDEAHEMTAKDQMGTSAIEPIAATYRGAPLRFGVNSQYLRDVAGIFAEGAALSITLHDPAAPLRIVSDNDPDLVGVIMPMRV</sequence>
<comment type="similarity">
    <text evidence="2 10">Belongs to the beta sliding clamp family.</text>
</comment>
<evidence type="ECO:0000256" key="5">
    <source>
        <dbReference type="ARBA" id="ARBA00022679"/>
    </source>
</evidence>
<evidence type="ECO:0000256" key="6">
    <source>
        <dbReference type="ARBA" id="ARBA00022695"/>
    </source>
</evidence>
<keyword evidence="9" id="KW-0238">DNA-binding</keyword>
<dbReference type="Proteomes" id="UP000326857">
    <property type="component" value="Unassembled WGS sequence"/>
</dbReference>
<gene>
    <name evidence="14" type="ORF">SPHINGO391_470067</name>
</gene>
<evidence type="ECO:0000256" key="8">
    <source>
        <dbReference type="ARBA" id="ARBA00022932"/>
    </source>
</evidence>
<dbReference type="GO" id="GO:0008408">
    <property type="term" value="F:3'-5' exonuclease activity"/>
    <property type="evidence" value="ECO:0007669"/>
    <property type="project" value="InterPro"/>
</dbReference>
<dbReference type="Gene3D" id="3.70.10.10">
    <property type="match status" value="1"/>
</dbReference>
<organism evidence="14 15">
    <name type="scientific">Sphingomonas aurantiaca</name>
    <dbReference type="NCBI Taxonomy" id="185949"/>
    <lineage>
        <taxon>Bacteria</taxon>
        <taxon>Pseudomonadati</taxon>
        <taxon>Pseudomonadota</taxon>
        <taxon>Alphaproteobacteria</taxon>
        <taxon>Sphingomonadales</taxon>
        <taxon>Sphingomonadaceae</taxon>
        <taxon>Sphingomonas</taxon>
    </lineage>
</organism>
<comment type="subcellular location">
    <subcellularLocation>
        <location evidence="1 10">Cytoplasm</location>
    </subcellularLocation>
</comment>